<evidence type="ECO:0000313" key="2">
    <source>
        <dbReference type="Proteomes" id="UP001341281"/>
    </source>
</evidence>
<keyword evidence="2" id="KW-1185">Reference proteome</keyword>
<name>A0AAQ3U392_PASNO</name>
<organism evidence="1 2">
    <name type="scientific">Paspalum notatum var. saurae</name>
    <dbReference type="NCBI Taxonomy" id="547442"/>
    <lineage>
        <taxon>Eukaryota</taxon>
        <taxon>Viridiplantae</taxon>
        <taxon>Streptophyta</taxon>
        <taxon>Embryophyta</taxon>
        <taxon>Tracheophyta</taxon>
        <taxon>Spermatophyta</taxon>
        <taxon>Magnoliopsida</taxon>
        <taxon>Liliopsida</taxon>
        <taxon>Poales</taxon>
        <taxon>Poaceae</taxon>
        <taxon>PACMAD clade</taxon>
        <taxon>Panicoideae</taxon>
        <taxon>Andropogonodae</taxon>
        <taxon>Paspaleae</taxon>
        <taxon>Paspalinae</taxon>
        <taxon>Paspalum</taxon>
    </lineage>
</organism>
<dbReference type="InterPro" id="IPR043502">
    <property type="entry name" value="DNA/RNA_pol_sf"/>
</dbReference>
<dbReference type="InterPro" id="IPR052343">
    <property type="entry name" value="Retrotransposon-Effector_Assoc"/>
</dbReference>
<accession>A0AAQ3U392</accession>
<dbReference type="PANTHER" id="PTHR46890">
    <property type="entry name" value="NON-LTR RETROLELEMENT REVERSE TRANSCRIPTASE-LIKE PROTEIN-RELATED"/>
    <property type="match status" value="1"/>
</dbReference>
<protein>
    <recommendedName>
        <fullName evidence="3">Reverse transcriptase domain-containing protein</fullName>
    </recommendedName>
</protein>
<dbReference type="SUPFAM" id="SSF56672">
    <property type="entry name" value="DNA/RNA polymerases"/>
    <property type="match status" value="1"/>
</dbReference>
<evidence type="ECO:0000313" key="1">
    <source>
        <dbReference type="EMBL" id="WVZ84428.1"/>
    </source>
</evidence>
<sequence length="175" mass="19295">MATFSAALGKQCIPTNCSTKVLYGLLPDIINDAFTQSVPDKEEIWDIIKQMRSDASPGLDGFNAAFYKAAWPWIAEDVVQLVQNFYSLGYLPEGINKTSIALIPKGTEVKTPQNYKPISLCNVIYKIISTSLAKRIKAHLPNYIHATQAAFIPGRHITSNIIIAQEIAHSFGLKS</sequence>
<gene>
    <name evidence="1" type="ORF">U9M48_031461</name>
</gene>
<dbReference type="PANTHER" id="PTHR46890:SF1">
    <property type="entry name" value="REVERSE TRANSCRIPTASE DOMAIN-CONTAINING PROTEIN"/>
    <property type="match status" value="1"/>
</dbReference>
<dbReference type="Proteomes" id="UP001341281">
    <property type="component" value="Chromosome 07"/>
</dbReference>
<reference evidence="1 2" key="1">
    <citation type="submission" date="2024-02" db="EMBL/GenBank/DDBJ databases">
        <title>High-quality chromosome-scale genome assembly of Pensacola bahiagrass (Paspalum notatum Flugge var. saurae).</title>
        <authorList>
            <person name="Vega J.M."/>
            <person name="Podio M."/>
            <person name="Orjuela J."/>
            <person name="Siena L.A."/>
            <person name="Pessino S.C."/>
            <person name="Combes M.C."/>
            <person name="Mariac C."/>
            <person name="Albertini E."/>
            <person name="Pupilli F."/>
            <person name="Ortiz J.P.A."/>
            <person name="Leblanc O."/>
        </authorList>
    </citation>
    <scope>NUCLEOTIDE SEQUENCE [LARGE SCALE GENOMIC DNA]</scope>
    <source>
        <strain evidence="1">R1</strain>
        <tissue evidence="1">Leaf</tissue>
    </source>
</reference>
<dbReference type="EMBL" id="CP144751">
    <property type="protein sequence ID" value="WVZ84428.1"/>
    <property type="molecule type" value="Genomic_DNA"/>
</dbReference>
<evidence type="ECO:0008006" key="3">
    <source>
        <dbReference type="Google" id="ProtNLM"/>
    </source>
</evidence>
<dbReference type="AlphaFoldDB" id="A0AAQ3U392"/>
<proteinExistence type="predicted"/>